<evidence type="ECO:0000256" key="6">
    <source>
        <dbReference type="SAM" id="Phobius"/>
    </source>
</evidence>
<evidence type="ECO:0000256" key="5">
    <source>
        <dbReference type="ARBA" id="ARBA00023136"/>
    </source>
</evidence>
<evidence type="ECO:0000256" key="4">
    <source>
        <dbReference type="ARBA" id="ARBA00022989"/>
    </source>
</evidence>
<proteinExistence type="predicted"/>
<dbReference type="CDD" id="cd07731">
    <property type="entry name" value="ComA-like_MBL-fold"/>
    <property type="match status" value="1"/>
</dbReference>
<dbReference type="InterPro" id="IPR035681">
    <property type="entry name" value="ComA-like_MBL"/>
</dbReference>
<keyword evidence="5 6" id="KW-0472">Membrane</keyword>
<dbReference type="InterPro" id="IPR036866">
    <property type="entry name" value="RibonucZ/Hydroxyglut_hydro"/>
</dbReference>
<dbReference type="SUPFAM" id="SSF56281">
    <property type="entry name" value="Metallo-hydrolase/oxidoreductase"/>
    <property type="match status" value="1"/>
</dbReference>
<evidence type="ECO:0000256" key="2">
    <source>
        <dbReference type="ARBA" id="ARBA00022475"/>
    </source>
</evidence>
<keyword evidence="2" id="KW-1003">Cell membrane</keyword>
<dbReference type="GO" id="GO:0005886">
    <property type="term" value="C:plasma membrane"/>
    <property type="evidence" value="ECO:0007669"/>
    <property type="project" value="UniProtKB-SubCell"/>
</dbReference>
<feature type="domain" description="Metallo-beta-lactamase" evidence="7">
    <location>
        <begin position="517"/>
        <end position="722"/>
    </location>
</feature>
<dbReference type="EMBL" id="CP017634">
    <property type="protein sequence ID" value="ATW25365.1"/>
    <property type="molecule type" value="Genomic_DNA"/>
</dbReference>
<dbReference type="RefSeq" id="WP_148134623.1">
    <property type="nucleotide sequence ID" value="NZ_CP017634.1"/>
</dbReference>
<dbReference type="Pfam" id="PF03772">
    <property type="entry name" value="Competence"/>
    <property type="match status" value="1"/>
</dbReference>
<dbReference type="OrthoDB" id="9761531at2"/>
<dbReference type="InterPro" id="IPR052159">
    <property type="entry name" value="Competence_DNA_uptake"/>
</dbReference>
<evidence type="ECO:0000259" key="7">
    <source>
        <dbReference type="SMART" id="SM00849"/>
    </source>
</evidence>
<dbReference type="GO" id="GO:0030420">
    <property type="term" value="P:establishment of competence for transformation"/>
    <property type="evidence" value="ECO:0007669"/>
    <property type="project" value="InterPro"/>
</dbReference>
<dbReference type="Pfam" id="PF13567">
    <property type="entry name" value="DUF4131"/>
    <property type="match status" value="1"/>
</dbReference>
<dbReference type="NCBIfam" id="TIGR00360">
    <property type="entry name" value="ComEC_N-term"/>
    <property type="match status" value="1"/>
</dbReference>
<feature type="transmembrane region" description="Helical" evidence="6">
    <location>
        <begin position="312"/>
        <end position="328"/>
    </location>
</feature>
<keyword evidence="9" id="KW-1185">Reference proteome</keyword>
<organism evidence="8 9">
    <name type="scientific">Formimonas warabiya</name>
    <dbReference type="NCBI Taxonomy" id="1761012"/>
    <lineage>
        <taxon>Bacteria</taxon>
        <taxon>Bacillati</taxon>
        <taxon>Bacillota</taxon>
        <taxon>Clostridia</taxon>
        <taxon>Eubacteriales</taxon>
        <taxon>Peptococcaceae</taxon>
        <taxon>Candidatus Formimonas</taxon>
    </lineage>
</organism>
<keyword evidence="4 6" id="KW-1133">Transmembrane helix</keyword>
<evidence type="ECO:0000256" key="1">
    <source>
        <dbReference type="ARBA" id="ARBA00004651"/>
    </source>
</evidence>
<gene>
    <name evidence="8" type="ORF">DCMF_11825</name>
</gene>
<dbReference type="InterPro" id="IPR004797">
    <property type="entry name" value="Competence_ComEC/Rec2"/>
</dbReference>
<dbReference type="KEGG" id="fwa:DCMF_11825"/>
<feature type="transmembrane region" description="Helical" evidence="6">
    <location>
        <begin position="460"/>
        <end position="478"/>
    </location>
</feature>
<dbReference type="Gene3D" id="3.60.15.10">
    <property type="entry name" value="Ribonuclease Z/Hydroxyacylglutathione hydrolase-like"/>
    <property type="match status" value="1"/>
</dbReference>
<evidence type="ECO:0000256" key="3">
    <source>
        <dbReference type="ARBA" id="ARBA00022692"/>
    </source>
</evidence>
<feature type="transmembrane region" description="Helical" evidence="6">
    <location>
        <begin position="266"/>
        <end position="283"/>
    </location>
</feature>
<feature type="transmembrane region" description="Helical" evidence="6">
    <location>
        <begin position="485"/>
        <end position="504"/>
    </location>
</feature>
<dbReference type="AlphaFoldDB" id="A0A3G1KT79"/>
<dbReference type="SMART" id="SM00849">
    <property type="entry name" value="Lactamase_B"/>
    <property type="match status" value="1"/>
</dbReference>
<dbReference type="InterPro" id="IPR001279">
    <property type="entry name" value="Metallo-B-lactamas"/>
</dbReference>
<sequence length="769" mass="83163">MKRVLLWHTLGFALGIGAGNFFHIPVGAAFALALGALVFSGYILCRAQELRFLVIFSCCVGILWGQVHYLALQDIPFTPGERIQALGMAAGEPSPTAGGKIFSFQVFQGAGAPRTKGKIQVLCAAGEKVRYGDVLHISGEVLDTTPPSNPHQFDYPAYLKRHGIEATVSTLYGGSITPTGENRGHAFLALVFGLKEKMARVLGNLPPQQSAFIGGMLFGEKGTLSFEERNVLSQTGLMDAFAVSGVHVGYVVLFTLLLAQLFKLNKWNRLFLVLFAVVFYAALSEFTPSVLRSGAMAVMGLLAYSLGEKKDFYTALAFAALPLLIVHPQMLFDAGFQLSFIAAGGVVYLMPAVRDWFPQKGGVWWDALAAAVSAQLALMPLIAYYFNVLTVAGVIVSILASGLVGVVVLLGLFSLVLSIISVPLAVLPAYGAGILVEGIWRAAKVISDLPGSYHTVKTPNLFWLCVFYGILFCLPYLSKIKRGKFYQAAALGIFIVFLALPVSGNGRLNVTFVDVGQGDCIFLQSPSGRTCLIDGGGKPNASGSQVGERIVVPYLKSLGLERLDLVLLTHPDEDHMLGLFPTLDELKVDKFVFARPFVASPELQPLLELAERKNVPAVPVTRGQEIFLDRGIKLYVCSPGQPFTGTDADTNNNCLVLKLSYGHVSFLLTGDAEIACLTSLLDSGLDLKADVLKLPHHGSKNSFLPSFYEQVSPRMVVVCVGKNSFGHPGPEVVEYWEEREIPLFRTDLHGAVTFSTDGKEIRVQTFKDG</sequence>
<name>A0A3G1KT79_FORW1</name>
<dbReference type="Pfam" id="PF00753">
    <property type="entry name" value="Lactamase_B"/>
    <property type="match status" value="1"/>
</dbReference>
<dbReference type="PANTHER" id="PTHR30619">
    <property type="entry name" value="DNA INTERNALIZATION/COMPETENCE PROTEIN COMEC/REC2"/>
    <property type="match status" value="1"/>
</dbReference>
<keyword evidence="3 6" id="KW-0812">Transmembrane</keyword>
<dbReference type="Proteomes" id="UP000323521">
    <property type="component" value="Chromosome"/>
</dbReference>
<dbReference type="NCBIfam" id="TIGR00361">
    <property type="entry name" value="ComEC_Rec2"/>
    <property type="match status" value="1"/>
</dbReference>
<feature type="transmembrane region" description="Helical" evidence="6">
    <location>
        <begin position="28"/>
        <end position="45"/>
    </location>
</feature>
<protein>
    <submittedName>
        <fullName evidence="8">DNA internalization-related competence protein ComEC/Rec2</fullName>
    </submittedName>
</protein>
<dbReference type="InterPro" id="IPR025405">
    <property type="entry name" value="DUF4131"/>
</dbReference>
<comment type="subcellular location">
    <subcellularLocation>
        <location evidence="1">Cell membrane</location>
        <topology evidence="1">Multi-pass membrane protein</topology>
    </subcellularLocation>
</comment>
<feature type="transmembrane region" description="Helical" evidence="6">
    <location>
        <begin position="52"/>
        <end position="72"/>
    </location>
</feature>
<feature type="transmembrane region" description="Helical" evidence="6">
    <location>
        <begin position="334"/>
        <end position="351"/>
    </location>
</feature>
<dbReference type="InterPro" id="IPR004477">
    <property type="entry name" value="ComEC_N"/>
</dbReference>
<accession>A0A3G1KT79</accession>
<dbReference type="PANTHER" id="PTHR30619:SF7">
    <property type="entry name" value="BETA-LACTAMASE DOMAIN PROTEIN"/>
    <property type="match status" value="1"/>
</dbReference>
<reference evidence="8 9" key="1">
    <citation type="submission" date="2016-10" db="EMBL/GenBank/DDBJ databases">
        <title>Complete Genome Sequence of Peptococcaceae strain DCMF.</title>
        <authorList>
            <person name="Edwards R.J."/>
            <person name="Holland S.I."/>
            <person name="Deshpande N.P."/>
            <person name="Wong Y.K."/>
            <person name="Ertan H."/>
            <person name="Manefield M."/>
            <person name="Russell T.L."/>
            <person name="Lee M.J."/>
        </authorList>
    </citation>
    <scope>NUCLEOTIDE SEQUENCE [LARGE SCALE GENOMIC DNA]</scope>
    <source>
        <strain evidence="8 9">DCMF</strain>
    </source>
</reference>
<evidence type="ECO:0000313" key="8">
    <source>
        <dbReference type="EMBL" id="ATW25365.1"/>
    </source>
</evidence>
<feature type="transmembrane region" description="Helical" evidence="6">
    <location>
        <begin position="240"/>
        <end position="259"/>
    </location>
</feature>
<evidence type="ECO:0000313" key="9">
    <source>
        <dbReference type="Proteomes" id="UP000323521"/>
    </source>
</evidence>